<keyword evidence="1" id="KW-0812">Transmembrane</keyword>
<dbReference type="AlphaFoldDB" id="A0A0F0GP18"/>
<feature type="transmembrane region" description="Helical" evidence="1">
    <location>
        <begin position="89"/>
        <end position="108"/>
    </location>
</feature>
<keyword evidence="3" id="KW-1185">Reference proteome</keyword>
<comment type="caution">
    <text evidence="2">The sequence shown here is derived from an EMBL/GenBank/DDBJ whole genome shotgun (WGS) entry which is preliminary data.</text>
</comment>
<evidence type="ECO:0000313" key="3">
    <source>
        <dbReference type="Proteomes" id="UP000033393"/>
    </source>
</evidence>
<dbReference type="Proteomes" id="UP000033393">
    <property type="component" value="Unassembled WGS sequence"/>
</dbReference>
<gene>
    <name evidence="2" type="ORF">UK23_32200</name>
</gene>
<evidence type="ECO:0000313" key="2">
    <source>
        <dbReference type="EMBL" id="KJK43692.1"/>
    </source>
</evidence>
<evidence type="ECO:0000256" key="1">
    <source>
        <dbReference type="SAM" id="Phobius"/>
    </source>
</evidence>
<name>A0A0F0GP18_LENAE</name>
<protein>
    <submittedName>
        <fullName evidence="2">Uncharacterized protein</fullName>
    </submittedName>
</protein>
<keyword evidence="1" id="KW-1133">Transmembrane helix</keyword>
<sequence length="143" mass="15479">MLKVDELMDKIDACTIEHAAVDVVVQRQREAIGAGRNQEVCVRREIQRHVDKAFPSGRALLSRPAGLVLLTASLAFGGFAAFTSQDLPALAVAIVHTAVTLLLLDIVLQMQRRDSQLKAGLYVAAVVERATATLTETDGRQTD</sequence>
<accession>A0A0F0GP18</accession>
<reference evidence="2 3" key="1">
    <citation type="submission" date="2015-02" db="EMBL/GenBank/DDBJ databases">
        <authorList>
            <person name="Ju K.-S."/>
            <person name="Doroghazi J.R."/>
            <person name="Metcalf W."/>
        </authorList>
    </citation>
    <scope>NUCLEOTIDE SEQUENCE [LARGE SCALE GENOMIC DNA]</scope>
    <source>
        <strain evidence="2 3">NRRL B-16140</strain>
    </source>
</reference>
<keyword evidence="1" id="KW-0472">Membrane</keyword>
<proteinExistence type="predicted"/>
<feature type="transmembrane region" description="Helical" evidence="1">
    <location>
        <begin position="65"/>
        <end position="83"/>
    </location>
</feature>
<dbReference type="PATRIC" id="fig|68170.10.peg.8302"/>
<dbReference type="EMBL" id="JYJG01000278">
    <property type="protein sequence ID" value="KJK43692.1"/>
    <property type="molecule type" value="Genomic_DNA"/>
</dbReference>
<organism evidence="2 3">
    <name type="scientific">Lentzea aerocolonigenes</name>
    <name type="common">Lechevalieria aerocolonigenes</name>
    <name type="synonym">Saccharothrix aerocolonigenes</name>
    <dbReference type="NCBI Taxonomy" id="68170"/>
    <lineage>
        <taxon>Bacteria</taxon>
        <taxon>Bacillati</taxon>
        <taxon>Actinomycetota</taxon>
        <taxon>Actinomycetes</taxon>
        <taxon>Pseudonocardiales</taxon>
        <taxon>Pseudonocardiaceae</taxon>
        <taxon>Lentzea</taxon>
    </lineage>
</organism>